<dbReference type="InterPro" id="IPR025857">
    <property type="entry name" value="MacB_PCD"/>
</dbReference>
<evidence type="ECO:0000313" key="10">
    <source>
        <dbReference type="Proteomes" id="UP000192934"/>
    </source>
</evidence>
<keyword evidence="10" id="KW-1185">Reference proteome</keyword>
<dbReference type="PANTHER" id="PTHR30572">
    <property type="entry name" value="MEMBRANE COMPONENT OF TRANSPORTER-RELATED"/>
    <property type="match status" value="1"/>
</dbReference>
<gene>
    <name evidence="9" type="ORF">SAMN06295910_1356</name>
</gene>
<feature type="domain" description="ABC3 transporter permease C-terminal" evidence="7">
    <location>
        <begin position="294"/>
        <end position="408"/>
    </location>
</feature>
<feature type="transmembrane region" description="Helical" evidence="6">
    <location>
        <begin position="335"/>
        <end position="358"/>
    </location>
</feature>
<evidence type="ECO:0000256" key="1">
    <source>
        <dbReference type="ARBA" id="ARBA00004651"/>
    </source>
</evidence>
<keyword evidence="2" id="KW-1003">Cell membrane</keyword>
<evidence type="ECO:0000256" key="4">
    <source>
        <dbReference type="ARBA" id="ARBA00022989"/>
    </source>
</evidence>
<feature type="domain" description="MacB-like periplasmic core" evidence="8">
    <location>
        <begin position="21"/>
        <end position="233"/>
    </location>
</feature>
<dbReference type="RefSeq" id="WP_085218098.1">
    <property type="nucleotide sequence ID" value="NZ_LT840185.1"/>
</dbReference>
<dbReference type="Pfam" id="PF02687">
    <property type="entry name" value="FtsX"/>
    <property type="match status" value="2"/>
</dbReference>
<keyword evidence="5 6" id="KW-0472">Membrane</keyword>
<feature type="transmembrane region" description="Helical" evidence="6">
    <location>
        <begin position="795"/>
        <end position="818"/>
    </location>
</feature>
<feature type="transmembrane region" description="Helical" evidence="6">
    <location>
        <begin position="433"/>
        <end position="454"/>
    </location>
</feature>
<dbReference type="GO" id="GO:0022857">
    <property type="term" value="F:transmembrane transporter activity"/>
    <property type="evidence" value="ECO:0007669"/>
    <property type="project" value="TreeGrafter"/>
</dbReference>
<dbReference type="PANTHER" id="PTHR30572:SF18">
    <property type="entry name" value="ABC-TYPE MACROLIDE FAMILY EXPORT SYSTEM PERMEASE COMPONENT 2"/>
    <property type="match status" value="1"/>
</dbReference>
<keyword evidence="4 6" id="KW-1133">Transmembrane helix</keyword>
<organism evidence="9 10">
    <name type="scientific">Allosphingosinicella indica</name>
    <dbReference type="NCBI Taxonomy" id="941907"/>
    <lineage>
        <taxon>Bacteria</taxon>
        <taxon>Pseudomonadati</taxon>
        <taxon>Pseudomonadota</taxon>
        <taxon>Alphaproteobacteria</taxon>
        <taxon>Sphingomonadales</taxon>
        <taxon>Sphingomonadaceae</taxon>
        <taxon>Allosphingosinicella</taxon>
    </lineage>
</organism>
<keyword evidence="3 6" id="KW-0812">Transmembrane</keyword>
<evidence type="ECO:0000313" key="9">
    <source>
        <dbReference type="EMBL" id="SMF66022.1"/>
    </source>
</evidence>
<feature type="transmembrane region" description="Helical" evidence="6">
    <location>
        <begin position="20"/>
        <end position="41"/>
    </location>
</feature>
<proteinExistence type="predicted"/>
<feature type="domain" description="MacB-like periplasmic core" evidence="8">
    <location>
        <begin position="440"/>
        <end position="672"/>
    </location>
</feature>
<feature type="domain" description="ABC3 transporter permease C-terminal" evidence="7">
    <location>
        <begin position="710"/>
        <end position="822"/>
    </location>
</feature>
<dbReference type="Proteomes" id="UP000192934">
    <property type="component" value="Chromosome I"/>
</dbReference>
<feature type="transmembrane region" description="Helical" evidence="6">
    <location>
        <begin position="383"/>
        <end position="406"/>
    </location>
</feature>
<dbReference type="EMBL" id="LT840185">
    <property type="protein sequence ID" value="SMF66022.1"/>
    <property type="molecule type" value="Genomic_DNA"/>
</dbReference>
<evidence type="ECO:0000256" key="5">
    <source>
        <dbReference type="ARBA" id="ARBA00023136"/>
    </source>
</evidence>
<feature type="transmembrane region" description="Helical" evidence="6">
    <location>
        <begin position="750"/>
        <end position="775"/>
    </location>
</feature>
<dbReference type="GO" id="GO:0005886">
    <property type="term" value="C:plasma membrane"/>
    <property type="evidence" value="ECO:0007669"/>
    <property type="project" value="UniProtKB-SubCell"/>
</dbReference>
<dbReference type="STRING" id="941907.SAMN06295910_1356"/>
<evidence type="ECO:0000256" key="6">
    <source>
        <dbReference type="SAM" id="Phobius"/>
    </source>
</evidence>
<reference evidence="10" key="1">
    <citation type="submission" date="2017-04" db="EMBL/GenBank/DDBJ databases">
        <authorList>
            <person name="Varghese N."/>
            <person name="Submissions S."/>
        </authorList>
    </citation>
    <scope>NUCLEOTIDE SEQUENCE [LARGE SCALE GENOMIC DNA]</scope>
    <source>
        <strain evidence="10">Dd16</strain>
    </source>
</reference>
<sequence length="829" mass="91362">MWQNYLTVALRALTKNRTFAVVNILGLALGLAACLLLLLYVRYETSYDAWLPDSDRIYQVQSVRTDPETGDVRTLQASHGVIAESLAKDFPQIEAIARADSSELVFVQDGEATYGNVYFADPTLFDILQLPFIAGNRDTAIDAVDTLVLSRSEAMRRFGTTDVVGKTISRIIRGERRDMRITGVFEDIPRNSNIEMQMVSRITPERIEQCGWGCINGYVYLKLKPGASPDDITRGLPAWEKRNIPVQLAGTVRTSEGDAFDWKLVNIRDVHLSGAEGEPERPVNDRRTIITFAIVALLILAMATVNFINLATARASKRAREVALRKVLGANRRQLIFQFLGESLLLTGVAMLIALTVAELTLPMFRSFLNAGFDLVYLGANGMLPQIVAIWLFVGIAGGLYPAFYLSRFQPAAVLKANRSSAEPSGTGRLRNVLVVGQFAVSIGLIICTAIVYLQTEFARSADPGYRHGGLIVASNMNRAAMIPVTETLLREVERIDGVADVAATSIVPATDNVTNSQVMAPGRDKPVTIGNYSVTPSFFQTLGTRLLAGRTLSRRYAQDYAWTPYEPEETVAPAERAMVARGINIVVNRLAAEQLGFAEPAAAIGKTVGLDFYGEDIGLLPGTIVGVVENSRFRSIREPFEAQLFYDRGIYSHLIVRYDSADPEAVRQRIGEVWKRLAPEVPYDGELADLKLAELYRTDRARGQTFAGFAILAIVVACLGLFGLAAFTAERRTKEIGIRKVFGARVRDIVQLLAWQFSKPVVIANLVAWPVAWWVMRDWLNTFDARIALTPTPFVLAGFLALVIALGTISGHAIRVARTNPIHALRYE</sequence>
<dbReference type="OrthoDB" id="9770036at2"/>
<dbReference type="Pfam" id="PF12704">
    <property type="entry name" value="MacB_PCD"/>
    <property type="match status" value="2"/>
</dbReference>
<evidence type="ECO:0000256" key="2">
    <source>
        <dbReference type="ARBA" id="ARBA00022475"/>
    </source>
</evidence>
<accession>A0A1X7G974</accession>
<evidence type="ECO:0000256" key="3">
    <source>
        <dbReference type="ARBA" id="ARBA00022692"/>
    </source>
</evidence>
<dbReference type="AlphaFoldDB" id="A0A1X7G974"/>
<protein>
    <submittedName>
        <fullName evidence="9">Putative ABC transport system permease protein</fullName>
    </submittedName>
</protein>
<feature type="transmembrane region" description="Helical" evidence="6">
    <location>
        <begin position="707"/>
        <end position="729"/>
    </location>
</feature>
<dbReference type="InterPro" id="IPR050250">
    <property type="entry name" value="Macrolide_Exporter_MacB"/>
</dbReference>
<evidence type="ECO:0000259" key="8">
    <source>
        <dbReference type="Pfam" id="PF12704"/>
    </source>
</evidence>
<feature type="transmembrane region" description="Helical" evidence="6">
    <location>
        <begin position="289"/>
        <end position="311"/>
    </location>
</feature>
<dbReference type="PROSITE" id="PS50044">
    <property type="entry name" value="SIGMA54_3"/>
    <property type="match status" value="1"/>
</dbReference>
<dbReference type="InterPro" id="IPR003838">
    <property type="entry name" value="ABC3_permease_C"/>
</dbReference>
<comment type="subcellular location">
    <subcellularLocation>
        <location evidence="1">Cell membrane</location>
        <topology evidence="1">Multi-pass membrane protein</topology>
    </subcellularLocation>
</comment>
<evidence type="ECO:0000259" key="7">
    <source>
        <dbReference type="Pfam" id="PF02687"/>
    </source>
</evidence>
<name>A0A1X7G974_9SPHN</name>